<sequence length="205" mass="22203">MTLLFMPGSPALVRELAPRVESAAAIVSLLRKLIDEAVPTAIDIVGARDEHLRTAHVGSFAAWGKDVKVAAGEYLPELLAYYVLGKRWAPLVGDSRARIGAPRGEALTLVVLDGSAGLTPRAPLSLLPGAEEVHEFCRSLIAGEAADQLPEEELERWLREGGVVDPAPWLEVAALSRRADLRRRCLVSEAPLGVGRYVGVWEEER</sequence>
<keyword evidence="2" id="KW-1185">Reference proteome</keyword>
<proteinExistence type="predicted"/>
<dbReference type="Proteomes" id="UP000019222">
    <property type="component" value="Chromosome"/>
</dbReference>
<dbReference type="EMBL" id="CP004353">
    <property type="protein sequence ID" value="AHI22999.1"/>
    <property type="molecule type" value="Genomic_DNA"/>
</dbReference>
<organism evidence="1 2">
    <name type="scientific">Corynebacterium vitaeruminis DSM 20294</name>
    <dbReference type="NCBI Taxonomy" id="1224164"/>
    <lineage>
        <taxon>Bacteria</taxon>
        <taxon>Bacillati</taxon>
        <taxon>Actinomycetota</taxon>
        <taxon>Actinomycetes</taxon>
        <taxon>Mycobacteriales</taxon>
        <taxon>Corynebacteriaceae</taxon>
        <taxon>Corynebacterium</taxon>
    </lineage>
</organism>
<dbReference type="eggNOG" id="COG3885">
    <property type="taxonomic scope" value="Bacteria"/>
</dbReference>
<accession>W5Y256</accession>
<reference evidence="1 2" key="1">
    <citation type="submission" date="2013-02" db="EMBL/GenBank/DDBJ databases">
        <title>The complete genome sequence of Corynebacterium vitaeruminis DSM 20294.</title>
        <authorList>
            <person name="Ruckert C."/>
            <person name="Albersmeier A."/>
            <person name="Kalinowski J."/>
        </authorList>
    </citation>
    <scope>NUCLEOTIDE SEQUENCE [LARGE SCALE GENOMIC DNA]</scope>
    <source>
        <strain evidence="2">ATCC 10234</strain>
    </source>
</reference>
<dbReference type="AlphaFoldDB" id="W5Y256"/>
<dbReference type="RefSeq" id="WP_025253017.1">
    <property type="nucleotide sequence ID" value="NZ_CP004353.1"/>
</dbReference>
<dbReference type="STRING" id="1224164.B843_08070"/>
<name>W5Y256_9CORY</name>
<evidence type="ECO:0000313" key="1">
    <source>
        <dbReference type="EMBL" id="AHI22999.1"/>
    </source>
</evidence>
<protein>
    <submittedName>
        <fullName evidence="1">Uncharacterized protein</fullName>
    </submittedName>
</protein>
<gene>
    <name evidence="1" type="ORF">B843_08070</name>
</gene>
<evidence type="ECO:0000313" key="2">
    <source>
        <dbReference type="Proteomes" id="UP000019222"/>
    </source>
</evidence>
<dbReference type="KEGG" id="cvt:B843_08070"/>
<dbReference type="PATRIC" id="fig|1224164.3.peg.1625"/>
<dbReference type="HOGENOM" id="CLU_1223081_0_0_11"/>